<dbReference type="Proteomes" id="UP000681720">
    <property type="component" value="Unassembled WGS sequence"/>
</dbReference>
<organism evidence="2 4">
    <name type="scientific">Rotaria magnacalcarata</name>
    <dbReference type="NCBI Taxonomy" id="392030"/>
    <lineage>
        <taxon>Eukaryota</taxon>
        <taxon>Metazoa</taxon>
        <taxon>Spiralia</taxon>
        <taxon>Gnathifera</taxon>
        <taxon>Rotifera</taxon>
        <taxon>Eurotatoria</taxon>
        <taxon>Bdelloidea</taxon>
        <taxon>Philodinida</taxon>
        <taxon>Philodinidae</taxon>
        <taxon>Rotaria</taxon>
    </lineage>
</organism>
<dbReference type="AlphaFoldDB" id="A0A8S2S626"/>
<dbReference type="Proteomes" id="UP000681967">
    <property type="component" value="Unassembled WGS sequence"/>
</dbReference>
<feature type="non-terminal residue" evidence="2">
    <location>
        <position position="1"/>
    </location>
</feature>
<feature type="compositionally biased region" description="Polar residues" evidence="1">
    <location>
        <begin position="13"/>
        <end position="25"/>
    </location>
</feature>
<accession>A0A8S2S626</accession>
<dbReference type="EMBL" id="CAJOBH010282183">
    <property type="protein sequence ID" value="CAF5171861.1"/>
    <property type="molecule type" value="Genomic_DNA"/>
</dbReference>
<evidence type="ECO:0000313" key="3">
    <source>
        <dbReference type="EMBL" id="CAF5171861.1"/>
    </source>
</evidence>
<proteinExistence type="predicted"/>
<comment type="caution">
    <text evidence="2">The sequence shown here is derived from an EMBL/GenBank/DDBJ whole genome shotgun (WGS) entry which is preliminary data.</text>
</comment>
<feature type="compositionally biased region" description="Low complexity" evidence="1">
    <location>
        <begin position="26"/>
        <end position="41"/>
    </location>
</feature>
<feature type="region of interest" description="Disordered" evidence="1">
    <location>
        <begin position="1"/>
        <end position="59"/>
    </location>
</feature>
<sequence>NNPESLFARRSPSPRTSEPLTNATKLVSSSSNVNIQQQSLSTHKYHRYLATPSEEQEIQ</sequence>
<reference evidence="2" key="1">
    <citation type="submission" date="2021-02" db="EMBL/GenBank/DDBJ databases">
        <authorList>
            <person name="Nowell W R."/>
        </authorList>
    </citation>
    <scope>NUCLEOTIDE SEQUENCE</scope>
</reference>
<evidence type="ECO:0000313" key="4">
    <source>
        <dbReference type="Proteomes" id="UP000681720"/>
    </source>
</evidence>
<protein>
    <submittedName>
        <fullName evidence="2">Uncharacterized protein</fullName>
    </submittedName>
</protein>
<dbReference type="EMBL" id="CAJOBJ010016199">
    <property type="protein sequence ID" value="CAF4186008.1"/>
    <property type="molecule type" value="Genomic_DNA"/>
</dbReference>
<name>A0A8S2S626_9BILA</name>
<evidence type="ECO:0000313" key="2">
    <source>
        <dbReference type="EMBL" id="CAF4186008.1"/>
    </source>
</evidence>
<evidence type="ECO:0000256" key="1">
    <source>
        <dbReference type="SAM" id="MobiDB-lite"/>
    </source>
</evidence>
<gene>
    <name evidence="3" type="ORF">BYL167_LOCUS77459</name>
    <name evidence="2" type="ORF">GIL414_LOCUS20997</name>
</gene>